<evidence type="ECO:0000313" key="1">
    <source>
        <dbReference type="EMBL" id="OMO52440.1"/>
    </source>
</evidence>
<dbReference type="Proteomes" id="UP000187203">
    <property type="component" value="Unassembled WGS sequence"/>
</dbReference>
<name>A0A1R3G345_9ROSI</name>
<protein>
    <submittedName>
        <fullName evidence="1">Uncharacterized protein</fullName>
    </submittedName>
</protein>
<dbReference type="EMBL" id="AWUE01023856">
    <property type="protein sequence ID" value="OMO52440.1"/>
    <property type="molecule type" value="Genomic_DNA"/>
</dbReference>
<evidence type="ECO:0000313" key="2">
    <source>
        <dbReference type="Proteomes" id="UP000187203"/>
    </source>
</evidence>
<organism evidence="1 2">
    <name type="scientific">Corchorus olitorius</name>
    <dbReference type="NCBI Taxonomy" id="93759"/>
    <lineage>
        <taxon>Eukaryota</taxon>
        <taxon>Viridiplantae</taxon>
        <taxon>Streptophyta</taxon>
        <taxon>Embryophyta</taxon>
        <taxon>Tracheophyta</taxon>
        <taxon>Spermatophyta</taxon>
        <taxon>Magnoliopsida</taxon>
        <taxon>eudicotyledons</taxon>
        <taxon>Gunneridae</taxon>
        <taxon>Pentapetalae</taxon>
        <taxon>rosids</taxon>
        <taxon>malvids</taxon>
        <taxon>Malvales</taxon>
        <taxon>Malvaceae</taxon>
        <taxon>Grewioideae</taxon>
        <taxon>Apeibeae</taxon>
        <taxon>Corchorus</taxon>
    </lineage>
</organism>
<comment type="caution">
    <text evidence="1">The sequence shown here is derived from an EMBL/GenBank/DDBJ whole genome shotgun (WGS) entry which is preliminary data.</text>
</comment>
<accession>A0A1R3G345</accession>
<reference evidence="2" key="1">
    <citation type="submission" date="2013-09" db="EMBL/GenBank/DDBJ databases">
        <title>Corchorus olitorius genome sequencing.</title>
        <authorList>
            <person name="Alam M."/>
            <person name="Haque M.S."/>
            <person name="Islam M.S."/>
            <person name="Emdad E.M."/>
            <person name="Islam M.M."/>
            <person name="Ahmed B."/>
            <person name="Halim A."/>
            <person name="Hossen Q.M.M."/>
            <person name="Hossain M.Z."/>
            <person name="Ahmed R."/>
            <person name="Khan M.M."/>
            <person name="Islam R."/>
            <person name="Rashid M.M."/>
            <person name="Khan S.A."/>
            <person name="Rahman M.S."/>
            <person name="Alam M."/>
            <person name="Yahiya A.S."/>
            <person name="Khan M.S."/>
            <person name="Azam M.S."/>
            <person name="Haque T."/>
            <person name="Lashkar M.Z.H."/>
            <person name="Akhand A.I."/>
            <person name="Morshed G."/>
            <person name="Roy S."/>
            <person name="Uddin K.S."/>
            <person name="Rabeya T."/>
            <person name="Hossain A.S."/>
            <person name="Chowdhury A."/>
            <person name="Snigdha A.R."/>
            <person name="Mortoza M.S."/>
            <person name="Matin S.A."/>
            <person name="Hoque S.M.E."/>
            <person name="Islam M.K."/>
            <person name="Roy D.K."/>
            <person name="Haider R."/>
            <person name="Moosa M.M."/>
            <person name="Elias S.M."/>
            <person name="Hasan A.M."/>
            <person name="Jahan S."/>
            <person name="Shafiuddin M."/>
            <person name="Mahmood N."/>
            <person name="Shommy N.S."/>
        </authorList>
    </citation>
    <scope>NUCLEOTIDE SEQUENCE [LARGE SCALE GENOMIC DNA]</scope>
    <source>
        <strain evidence="2">cv. O-4</strain>
    </source>
</reference>
<dbReference type="AlphaFoldDB" id="A0A1R3G345"/>
<sequence length="115" mass="13066">MHQITMMISDNNSHTTLQGLAAKCTITIHLVPTRLREVFSTTTFEKTSPIDAHTDWKINCNTENVDLVHQIAIETFDYTSPIHAETGFSKTRAIHIELRLLQFTTTQNALRISLN</sequence>
<proteinExistence type="predicted"/>
<gene>
    <name evidence="1" type="ORF">COLO4_37194</name>
</gene>
<keyword evidence="2" id="KW-1185">Reference proteome</keyword>